<dbReference type="PANTHER" id="PTHR46268">
    <property type="entry name" value="STRESS RESPONSE PROTEIN NHAX"/>
    <property type="match status" value="1"/>
</dbReference>
<feature type="domain" description="UspA" evidence="2">
    <location>
        <begin position="171"/>
        <end position="307"/>
    </location>
</feature>
<protein>
    <submittedName>
        <fullName evidence="3">Universal stress protein</fullName>
    </submittedName>
</protein>
<keyword evidence="4" id="KW-1185">Reference proteome</keyword>
<dbReference type="RefSeq" id="WP_344807683.1">
    <property type="nucleotide sequence ID" value="NZ_BAABAB010000029.1"/>
</dbReference>
<dbReference type="PANTHER" id="PTHR46268:SF6">
    <property type="entry name" value="UNIVERSAL STRESS PROTEIN UP12"/>
    <property type="match status" value="1"/>
</dbReference>
<comment type="caution">
    <text evidence="3">The sequence shown here is derived from an EMBL/GenBank/DDBJ whole genome shotgun (WGS) entry which is preliminary data.</text>
</comment>
<sequence length="315" mass="32028">MTGPAAVANTAIQAPSLVVPGSILVGVDGSNDGLRAVDYAAAEAAVRKVPLHIVTALPPATATAFGLALPLLLPSTAAAAAEQATAAAARRAMASGLRPEQVTTAVVLGYPGDVLAEMSKGATAVVIGRRGLSGLERVFAGSTSVSVGAKAHCPVIVVPHGWHPPVAGGRAIGVGIDGSSESVPALAAAYAEAAARSVDLRVVYAYQPHLDSFAGVADFEQTLTDWLAQAELRVAETIAGWQQDYPDVVVQRHFVRAHPVRVLVEESHDLDLLFVGTNGSSAMSGLVLGTVARAVVAGSVCPVALVRKGPETGSY</sequence>
<reference evidence="4" key="1">
    <citation type="journal article" date="2019" name="Int. J. Syst. Evol. Microbiol.">
        <title>The Global Catalogue of Microorganisms (GCM) 10K type strain sequencing project: providing services to taxonomists for standard genome sequencing and annotation.</title>
        <authorList>
            <consortium name="The Broad Institute Genomics Platform"/>
            <consortium name="The Broad Institute Genome Sequencing Center for Infectious Disease"/>
            <person name="Wu L."/>
            <person name="Ma J."/>
        </authorList>
    </citation>
    <scope>NUCLEOTIDE SEQUENCE [LARGE SCALE GENOMIC DNA]</scope>
    <source>
        <strain evidence="4">JCM 16929</strain>
    </source>
</reference>
<dbReference type="Proteomes" id="UP001501490">
    <property type="component" value="Unassembled WGS sequence"/>
</dbReference>
<dbReference type="SUPFAM" id="SSF52402">
    <property type="entry name" value="Adenine nucleotide alpha hydrolases-like"/>
    <property type="match status" value="2"/>
</dbReference>
<dbReference type="PRINTS" id="PR01438">
    <property type="entry name" value="UNVRSLSTRESS"/>
</dbReference>
<accession>A0ABP7AGE3</accession>
<evidence type="ECO:0000313" key="4">
    <source>
        <dbReference type="Proteomes" id="UP001501490"/>
    </source>
</evidence>
<organism evidence="3 4">
    <name type="scientific">Microlunatus ginsengisoli</name>
    <dbReference type="NCBI Taxonomy" id="363863"/>
    <lineage>
        <taxon>Bacteria</taxon>
        <taxon>Bacillati</taxon>
        <taxon>Actinomycetota</taxon>
        <taxon>Actinomycetes</taxon>
        <taxon>Propionibacteriales</taxon>
        <taxon>Propionibacteriaceae</taxon>
        <taxon>Microlunatus</taxon>
    </lineage>
</organism>
<feature type="domain" description="UspA" evidence="2">
    <location>
        <begin position="23"/>
        <end position="159"/>
    </location>
</feature>
<evidence type="ECO:0000313" key="3">
    <source>
        <dbReference type="EMBL" id="GAA3631996.1"/>
    </source>
</evidence>
<proteinExistence type="inferred from homology"/>
<dbReference type="Pfam" id="PF00582">
    <property type="entry name" value="Usp"/>
    <property type="match status" value="2"/>
</dbReference>
<dbReference type="InterPro" id="IPR006015">
    <property type="entry name" value="Universal_stress_UspA"/>
</dbReference>
<comment type="similarity">
    <text evidence="1">Belongs to the universal stress protein A family.</text>
</comment>
<gene>
    <name evidence="3" type="ORF">GCM10022236_38150</name>
</gene>
<dbReference type="EMBL" id="BAABAB010000029">
    <property type="protein sequence ID" value="GAA3631996.1"/>
    <property type="molecule type" value="Genomic_DNA"/>
</dbReference>
<dbReference type="InterPro" id="IPR014729">
    <property type="entry name" value="Rossmann-like_a/b/a_fold"/>
</dbReference>
<evidence type="ECO:0000256" key="1">
    <source>
        <dbReference type="ARBA" id="ARBA00008791"/>
    </source>
</evidence>
<evidence type="ECO:0000259" key="2">
    <source>
        <dbReference type="Pfam" id="PF00582"/>
    </source>
</evidence>
<name>A0ABP7AGE3_9ACTN</name>
<dbReference type="InterPro" id="IPR006016">
    <property type="entry name" value="UspA"/>
</dbReference>
<dbReference type="Gene3D" id="3.40.50.620">
    <property type="entry name" value="HUPs"/>
    <property type="match status" value="2"/>
</dbReference>